<evidence type="ECO:0000313" key="1">
    <source>
        <dbReference type="EMBL" id="SMC25746.1"/>
    </source>
</evidence>
<dbReference type="AlphaFoldDB" id="A0A1W1XPC6"/>
<dbReference type="Proteomes" id="UP000192468">
    <property type="component" value="Unassembled WGS sequence"/>
</dbReference>
<sequence>MIKNYMEEVVDKVLIEVLNDYKDSCHCAMCIDDIKAMALNRLPPQYICTEKGLLYTKSNELMTQFKTDIIKEVIMAIEIVTKNPRHEHSHNIIA</sequence>
<name>A0A1W1XPC6_9CLOT</name>
<accession>A0A1W1XPC6</accession>
<reference evidence="1 2" key="1">
    <citation type="submission" date="2017-04" db="EMBL/GenBank/DDBJ databases">
        <authorList>
            <person name="Afonso C.L."/>
            <person name="Miller P.J."/>
            <person name="Scott M.A."/>
            <person name="Spackman E."/>
            <person name="Goraichik I."/>
            <person name="Dimitrov K.M."/>
            <person name="Suarez D.L."/>
            <person name="Swayne D.E."/>
        </authorList>
    </citation>
    <scope>NUCLEOTIDE SEQUENCE [LARGE SCALE GENOMIC DNA]</scope>
    <source>
        <strain evidence="1 2">DSM 12555</strain>
    </source>
</reference>
<protein>
    <submittedName>
        <fullName evidence="1">Competence protein ComFB</fullName>
    </submittedName>
</protein>
<organism evidence="1 2">
    <name type="scientific">Clostridium acidisoli DSM 12555</name>
    <dbReference type="NCBI Taxonomy" id="1121291"/>
    <lineage>
        <taxon>Bacteria</taxon>
        <taxon>Bacillati</taxon>
        <taxon>Bacillota</taxon>
        <taxon>Clostridia</taxon>
        <taxon>Eubacteriales</taxon>
        <taxon>Clostridiaceae</taxon>
        <taxon>Clostridium</taxon>
    </lineage>
</organism>
<gene>
    <name evidence="1" type="ORF">SAMN02745134_02559</name>
</gene>
<dbReference type="Pfam" id="PF10719">
    <property type="entry name" value="ComFB"/>
    <property type="match status" value="1"/>
</dbReference>
<keyword evidence="2" id="KW-1185">Reference proteome</keyword>
<dbReference type="EMBL" id="FWXH01000010">
    <property type="protein sequence ID" value="SMC25746.1"/>
    <property type="molecule type" value="Genomic_DNA"/>
</dbReference>
<dbReference type="InterPro" id="IPR019657">
    <property type="entry name" value="ComFB"/>
</dbReference>
<dbReference type="STRING" id="1121291.SAMN02745134_02559"/>
<proteinExistence type="predicted"/>
<evidence type="ECO:0000313" key="2">
    <source>
        <dbReference type="Proteomes" id="UP000192468"/>
    </source>
</evidence>
<dbReference type="RefSeq" id="WP_084116386.1">
    <property type="nucleotide sequence ID" value="NZ_FWXH01000010.1"/>
</dbReference>